<keyword evidence="3" id="KW-1185">Reference proteome</keyword>
<proteinExistence type="predicted"/>
<gene>
    <name evidence="2" type="ORF">V1264_008470</name>
</gene>
<name>A0AAN9G2B9_9CAEN</name>
<feature type="compositionally biased region" description="Polar residues" evidence="1">
    <location>
        <begin position="652"/>
        <end position="663"/>
    </location>
</feature>
<feature type="compositionally biased region" description="Low complexity" evidence="1">
    <location>
        <begin position="605"/>
        <end position="617"/>
    </location>
</feature>
<dbReference type="AlphaFoldDB" id="A0AAN9G2B9"/>
<evidence type="ECO:0000256" key="1">
    <source>
        <dbReference type="SAM" id="MobiDB-lite"/>
    </source>
</evidence>
<evidence type="ECO:0000313" key="3">
    <source>
        <dbReference type="Proteomes" id="UP001374579"/>
    </source>
</evidence>
<feature type="region of interest" description="Disordered" evidence="1">
    <location>
        <begin position="213"/>
        <end position="232"/>
    </location>
</feature>
<feature type="compositionally biased region" description="Low complexity" evidence="1">
    <location>
        <begin position="712"/>
        <end position="747"/>
    </location>
</feature>
<feature type="region of interest" description="Disordered" evidence="1">
    <location>
        <begin position="132"/>
        <end position="201"/>
    </location>
</feature>
<feature type="region of interest" description="Disordered" evidence="1">
    <location>
        <begin position="270"/>
        <end position="308"/>
    </location>
</feature>
<feature type="compositionally biased region" description="Basic and acidic residues" evidence="1">
    <location>
        <begin position="132"/>
        <end position="151"/>
    </location>
</feature>
<feature type="region of interest" description="Disordered" evidence="1">
    <location>
        <begin position="702"/>
        <end position="747"/>
    </location>
</feature>
<feature type="compositionally biased region" description="Low complexity" evidence="1">
    <location>
        <begin position="189"/>
        <end position="201"/>
    </location>
</feature>
<feature type="compositionally biased region" description="Gly residues" evidence="1">
    <location>
        <begin position="618"/>
        <end position="630"/>
    </location>
</feature>
<feature type="compositionally biased region" description="Polar residues" evidence="1">
    <location>
        <begin position="464"/>
        <end position="480"/>
    </location>
</feature>
<organism evidence="2 3">
    <name type="scientific">Littorina saxatilis</name>
    <dbReference type="NCBI Taxonomy" id="31220"/>
    <lineage>
        <taxon>Eukaryota</taxon>
        <taxon>Metazoa</taxon>
        <taxon>Spiralia</taxon>
        <taxon>Lophotrochozoa</taxon>
        <taxon>Mollusca</taxon>
        <taxon>Gastropoda</taxon>
        <taxon>Caenogastropoda</taxon>
        <taxon>Littorinimorpha</taxon>
        <taxon>Littorinoidea</taxon>
        <taxon>Littorinidae</taxon>
        <taxon>Littorina</taxon>
    </lineage>
</organism>
<feature type="compositionally biased region" description="Gly residues" evidence="1">
    <location>
        <begin position="819"/>
        <end position="829"/>
    </location>
</feature>
<comment type="caution">
    <text evidence="2">The sequence shown here is derived from an EMBL/GenBank/DDBJ whole genome shotgun (WGS) entry which is preliminary data.</text>
</comment>
<accession>A0AAN9G2B9</accession>
<reference evidence="2 3" key="1">
    <citation type="submission" date="2024-02" db="EMBL/GenBank/DDBJ databases">
        <title>Chromosome-scale genome assembly of the rough periwinkle Littorina saxatilis.</title>
        <authorList>
            <person name="De Jode A."/>
            <person name="Faria R."/>
            <person name="Formenti G."/>
            <person name="Sims Y."/>
            <person name="Smith T.P."/>
            <person name="Tracey A."/>
            <person name="Wood J.M.D."/>
            <person name="Zagrodzka Z.B."/>
            <person name="Johannesson K."/>
            <person name="Butlin R.K."/>
            <person name="Leder E.H."/>
        </authorList>
    </citation>
    <scope>NUCLEOTIDE SEQUENCE [LARGE SCALE GENOMIC DNA]</scope>
    <source>
        <strain evidence="2">Snail1</strain>
        <tissue evidence="2">Muscle</tissue>
    </source>
</reference>
<evidence type="ECO:0000313" key="2">
    <source>
        <dbReference type="EMBL" id="KAK7092776.1"/>
    </source>
</evidence>
<feature type="compositionally biased region" description="Polar residues" evidence="1">
    <location>
        <begin position="283"/>
        <end position="294"/>
    </location>
</feature>
<dbReference type="Proteomes" id="UP001374579">
    <property type="component" value="Unassembled WGS sequence"/>
</dbReference>
<feature type="region of interest" description="Disordered" evidence="1">
    <location>
        <begin position="1"/>
        <end position="116"/>
    </location>
</feature>
<feature type="compositionally biased region" description="Gly residues" evidence="1">
    <location>
        <begin position="93"/>
        <end position="107"/>
    </location>
</feature>
<feature type="compositionally biased region" description="Polar residues" evidence="1">
    <location>
        <begin position="702"/>
        <end position="711"/>
    </location>
</feature>
<feature type="region of interest" description="Disordered" evidence="1">
    <location>
        <begin position="784"/>
        <end position="840"/>
    </location>
</feature>
<feature type="compositionally biased region" description="Polar residues" evidence="1">
    <location>
        <begin position="418"/>
        <end position="456"/>
    </location>
</feature>
<feature type="compositionally biased region" description="Basic and acidic residues" evidence="1">
    <location>
        <begin position="10"/>
        <end position="22"/>
    </location>
</feature>
<sequence>MGNKHSTTAQHDKEFGSPDSRGRSWSFHGVKSKKANSKGAASSFRGRSSSLSDAATSKGKKGADVVVQIHNGKDTDRLAPGSAPAARAKWRSGGKGGGIGGEGGTTKDGGREREGGVLTTKDLLAARAHEVAARASDLNKDAVVRREKLGEGGKQGRGRREEEVSLSGRQPALSKRGSGDTPVAAVNPLSASSSSLSSSKLATPDAASSAAQLTSGLPVPLPPSSTPSVLIPHSFSTATGAVSQTNIGKDLTTQRSSPSSLLAATTVYTRRSSSSPLVPDSGPLTTDSGYSTVSRGVDSYPLHHHHHPEKRCLEEEKLISYPGGERVDVLEREVGFENRGGGTLWSNVSMSADELRQVSEALFGDRVLLDLVKRRGRASLNRDMSLSQTDMILTLAAEGISQHQDESRSQNHLHRNTTESQYNNHHGNTESQYNNHHGNTESQYNNHHGNTENQYNNHHHRNTTDTLRSTAETVRSSSLHSLDMDRLQEVDQWYSRYHDNSPHYHHGNQHDHHDVTGHYEEIDALEHERFRPRSNSATLAELNSRARARIAMGTTGARMRQSYASPVKENYHPGYHYHLPHPPSIQNSEEVIYAQKLLVNRALKSSSPTFDNNSSSGDGSGGDGSGGGYSRGVDIPGSARGGGGVDGAKRQQPFSPVTSLDATSPSHYAANQTYAHVYAVPTFIQNPRQLRALPDIHENAPLSSSVPVTSNFPSPTSKYPSPSISPSPSFHNFPTSISPSPSSHNFHPSPQHYGSGVCHPGGNVAARHSNANSPRCDRHEEVAWDPTTGGWEQPLNRERSSSFTALSRPTAASSSAGPQGVGCVRGGVGRSSARASPGQLHQQGELFTQEFRQRSHSLVNIPPGGLFGGGGVGMARAYGVGGGGGGYYLPPHVSPAGRPLTPSDRAMSYSVTSLADQTLSYSDVRKDFTRIRDRSGEM</sequence>
<protein>
    <submittedName>
        <fullName evidence="2">Uncharacterized protein</fullName>
    </submittedName>
</protein>
<feature type="compositionally biased region" description="Low complexity" evidence="1">
    <location>
        <begin position="37"/>
        <end position="52"/>
    </location>
</feature>
<feature type="compositionally biased region" description="Polar residues" evidence="1">
    <location>
        <begin position="801"/>
        <end position="815"/>
    </location>
</feature>
<feature type="region of interest" description="Disordered" evidence="1">
    <location>
        <begin position="418"/>
        <end position="480"/>
    </location>
</feature>
<feature type="region of interest" description="Disordered" evidence="1">
    <location>
        <begin position="605"/>
        <end position="663"/>
    </location>
</feature>
<dbReference type="EMBL" id="JBAMIC010000021">
    <property type="protein sequence ID" value="KAK7092776.1"/>
    <property type="molecule type" value="Genomic_DNA"/>
</dbReference>